<accession>A0ACC6MVU7</accession>
<gene>
    <name evidence="1" type="ORF">U8465_10000</name>
</gene>
<comment type="caution">
    <text evidence="1">The sequence shown here is derived from an EMBL/GenBank/DDBJ whole genome shotgun (WGS) entry which is preliminary data.</text>
</comment>
<keyword evidence="2" id="KW-1185">Reference proteome</keyword>
<evidence type="ECO:0000313" key="1">
    <source>
        <dbReference type="EMBL" id="MEA3517454.1"/>
    </source>
</evidence>
<protein>
    <submittedName>
        <fullName evidence="1">Cupin domain-containing protein</fullName>
    </submittedName>
</protein>
<name>A0ACC6MVU7_9HYPH</name>
<reference evidence="1" key="1">
    <citation type="submission" date="2023-12" db="EMBL/GenBank/DDBJ databases">
        <title>Diversity of Rhizobium in root nodule of phaseolus vulgaris.</title>
        <authorList>
            <person name="Wang H."/>
        </authorList>
    </citation>
    <scope>NUCLEOTIDE SEQUENCE</scope>
    <source>
        <strain evidence="1">MJ31</strain>
    </source>
</reference>
<sequence>MKRSINRAATALTVAILIAGPVPAHDAERESVTPKFAHALANIPGKSMRVVEVDYAPGASSLPHTHAPSAFIYAYVLSGEVESKVNDGETRRYKAGESWFEAPGAVHSISRNASDTVPARLLAVFVVDTDETKLTTPVKE</sequence>
<dbReference type="Proteomes" id="UP001304050">
    <property type="component" value="Unassembled WGS sequence"/>
</dbReference>
<organism evidence="1 2">
    <name type="scientific">Rhizobium mulingense</name>
    <dbReference type="NCBI Taxonomy" id="3031128"/>
    <lineage>
        <taxon>Bacteria</taxon>
        <taxon>Pseudomonadati</taxon>
        <taxon>Pseudomonadota</taxon>
        <taxon>Alphaproteobacteria</taxon>
        <taxon>Hyphomicrobiales</taxon>
        <taxon>Rhizobiaceae</taxon>
        <taxon>Rhizobium/Agrobacterium group</taxon>
        <taxon>Rhizobium</taxon>
    </lineage>
</organism>
<dbReference type="EMBL" id="JAYESG010000003">
    <property type="protein sequence ID" value="MEA3517454.1"/>
    <property type="molecule type" value="Genomic_DNA"/>
</dbReference>
<proteinExistence type="predicted"/>
<evidence type="ECO:0000313" key="2">
    <source>
        <dbReference type="Proteomes" id="UP001304050"/>
    </source>
</evidence>